<comment type="function">
    <text evidence="2 9">Catalyzes the interconversion of 2-phosphoglycerate and 3-phosphoglycerate.</text>
</comment>
<dbReference type="FunFam" id="3.40.1450.10:FF:000002">
    <property type="entry name" value="2,3-bisphosphoglycerate-independent phosphoglycerate mutase"/>
    <property type="match status" value="1"/>
</dbReference>
<comment type="similarity">
    <text evidence="4 9">Belongs to the BPG-independent phosphoglycerate mutase family.</text>
</comment>
<dbReference type="GO" id="GO:0006007">
    <property type="term" value="P:glucose catabolic process"/>
    <property type="evidence" value="ECO:0007669"/>
    <property type="project" value="InterPro"/>
</dbReference>
<evidence type="ECO:0000256" key="8">
    <source>
        <dbReference type="ARBA" id="ARBA00023235"/>
    </source>
</evidence>
<feature type="binding site" evidence="9 13">
    <location>
        <position position="443"/>
    </location>
    <ligand>
        <name>Mn(2+)</name>
        <dbReference type="ChEBI" id="CHEBI:29035"/>
        <label>2</label>
    </ligand>
</feature>
<comment type="catalytic activity">
    <reaction evidence="1 9">
        <text>(2R)-2-phosphoglycerate = (2R)-3-phosphoglycerate</text>
        <dbReference type="Rhea" id="RHEA:15901"/>
        <dbReference type="ChEBI" id="CHEBI:58272"/>
        <dbReference type="ChEBI" id="CHEBI:58289"/>
        <dbReference type="EC" id="5.4.2.12"/>
    </reaction>
</comment>
<evidence type="ECO:0000313" key="16">
    <source>
        <dbReference type="EMBL" id="HGT71415.1"/>
    </source>
</evidence>
<evidence type="ECO:0000256" key="5">
    <source>
        <dbReference type="ARBA" id="ARBA00022723"/>
    </source>
</evidence>
<feature type="binding site" evidence="9 12">
    <location>
        <position position="334"/>
    </location>
    <ligand>
        <name>substrate</name>
    </ligand>
</feature>
<proteinExistence type="inferred from homology"/>
<feature type="binding site" evidence="9 12">
    <location>
        <position position="122"/>
    </location>
    <ligand>
        <name>substrate</name>
    </ligand>
</feature>
<dbReference type="GO" id="GO:0006096">
    <property type="term" value="P:glycolytic process"/>
    <property type="evidence" value="ECO:0007669"/>
    <property type="project" value="UniProtKB-UniRule"/>
</dbReference>
<keyword evidence="8 9" id="KW-0413">Isomerase</keyword>
<dbReference type="NCBIfam" id="TIGR01307">
    <property type="entry name" value="pgm_bpd_ind"/>
    <property type="match status" value="1"/>
</dbReference>
<dbReference type="Gene3D" id="3.40.1450.10">
    <property type="entry name" value="BPG-independent phosphoglycerate mutase, domain B"/>
    <property type="match status" value="1"/>
</dbReference>
<evidence type="ECO:0000256" key="13">
    <source>
        <dbReference type="PIRSR" id="PIRSR001492-3"/>
    </source>
</evidence>
<dbReference type="InterPro" id="IPR006124">
    <property type="entry name" value="Metalloenzyme"/>
</dbReference>
<dbReference type="Pfam" id="PF01676">
    <property type="entry name" value="Metalloenzyme"/>
    <property type="match status" value="1"/>
</dbReference>
<feature type="binding site" evidence="9 12">
    <location>
        <begin position="152"/>
        <end position="153"/>
    </location>
    <ligand>
        <name>substrate</name>
    </ligand>
</feature>
<dbReference type="PIRSF" id="PIRSF001492">
    <property type="entry name" value="IPGAM"/>
    <property type="match status" value="1"/>
</dbReference>
<dbReference type="CDD" id="cd16010">
    <property type="entry name" value="iPGM"/>
    <property type="match status" value="1"/>
</dbReference>
<dbReference type="HAMAP" id="MF_01038">
    <property type="entry name" value="GpmI"/>
    <property type="match status" value="1"/>
</dbReference>
<dbReference type="EC" id="5.4.2.12" evidence="9 10"/>
<feature type="binding site" evidence="9 13">
    <location>
        <position position="461"/>
    </location>
    <ligand>
        <name>Mn(2+)</name>
        <dbReference type="ChEBI" id="CHEBI:29035"/>
        <label>1</label>
    </ligand>
</feature>
<name>A0A7C4R3R5_UNCC3</name>
<feature type="binding site" evidence="9 13">
    <location>
        <position position="61"/>
    </location>
    <ligand>
        <name>Mn(2+)</name>
        <dbReference type="ChEBI" id="CHEBI:29035"/>
        <label>2</label>
    </ligand>
</feature>
<sequence length="524" mass="59076">MPKPVVLIILDGYGISPIKEGNAVFSANTPNIDFYQKNYPKALLHTAGNEVGLPFGEFGNSEVGHLNIGSGRIVYQPLLRVSNEIESGHLYDNPSLEKLKKHHKKNKSKIHLLGLISAGGVHSHIEHLFSLIDWIGKNNLKNVYLHLFTDGRDSPTKSAVIFIEDLSKKIKELKVDAKIASVSGRYFAMDRDYHWDRTKKSYDCLIGKSRSKTNDIEEYLNDSYKKEITDEFIKPVIICDKDQNPIGPIEDNDAVLFFNIRPDRTRQILSAFINKNFNSFKTNNFKNLLVLTMTQYDHFKNVEVVFPENPLDKTLGEVLSDSGKKQFHIAETEKYAHVTYFFNGGNEKPFKGETRVIIPSPRVPTYDKKPEMSAYKITKRVLEELEKNKQDFYVINFANPDMVGHTGDFKAIVKAIEVVDECLGLIIKKVIETGGATIITADHGNAESVINPETKEKDTEHNIYPAPIMVISEEIKKSKAEESFKEIFSEPIGALADIAPTILDLMNIEKPTEMTGVSLLSSLK</sequence>
<dbReference type="InterPro" id="IPR036646">
    <property type="entry name" value="PGAM_B_sf"/>
</dbReference>
<dbReference type="PANTHER" id="PTHR31637">
    <property type="entry name" value="2,3-BISPHOSPHOGLYCERATE-INDEPENDENT PHOSPHOGLYCERATE MUTASE"/>
    <property type="match status" value="1"/>
</dbReference>
<feature type="binding site" evidence="9 13">
    <location>
        <position position="11"/>
    </location>
    <ligand>
        <name>Mn(2+)</name>
        <dbReference type="ChEBI" id="CHEBI:29035"/>
        <label>2</label>
    </ligand>
</feature>
<keyword evidence="6 9" id="KW-0324">Glycolysis</keyword>
<feature type="domain" description="BPG-independent PGAM N-terminal" evidence="15">
    <location>
        <begin position="81"/>
        <end position="297"/>
    </location>
</feature>
<evidence type="ECO:0000256" key="10">
    <source>
        <dbReference type="NCBIfam" id="TIGR01307"/>
    </source>
</evidence>
<dbReference type="InterPro" id="IPR011258">
    <property type="entry name" value="BPG-indep_PGM_N"/>
</dbReference>
<evidence type="ECO:0000256" key="6">
    <source>
        <dbReference type="ARBA" id="ARBA00023152"/>
    </source>
</evidence>
<dbReference type="AlphaFoldDB" id="A0A7C4R3R5"/>
<feature type="binding site" evidence="9 13">
    <location>
        <position position="405"/>
    </location>
    <ligand>
        <name>Mn(2+)</name>
        <dbReference type="ChEBI" id="CHEBI:29035"/>
        <label>1</label>
    </ligand>
</feature>
<dbReference type="PANTHER" id="PTHR31637:SF0">
    <property type="entry name" value="2,3-BISPHOSPHOGLYCERATE-INDEPENDENT PHOSPHOGLYCERATE MUTASE"/>
    <property type="match status" value="1"/>
</dbReference>
<protein>
    <recommendedName>
        <fullName evidence="9 10">2,3-bisphosphoglycerate-independent phosphoglycerate mutase</fullName>
        <shortName evidence="9">BPG-independent PGAM</shortName>
        <shortName evidence="9">Phosphoglyceromutase</shortName>
        <shortName evidence="9">iPGM</shortName>
        <ecNumber evidence="9 10">5.4.2.12</ecNumber>
    </recommendedName>
</protein>
<comment type="pathway">
    <text evidence="3 9">Carbohydrate degradation; glycolysis; pyruvate from D-glyceraldehyde 3-phosphate: step 3/5.</text>
</comment>
<comment type="cofactor">
    <cofactor evidence="9">
        <name>Mn(2+)</name>
        <dbReference type="ChEBI" id="CHEBI:29035"/>
    </cofactor>
    <text evidence="9">Binds 2 manganese ions per subunit.</text>
</comment>
<dbReference type="EMBL" id="DSYQ01000026">
    <property type="protein sequence ID" value="HGT71415.1"/>
    <property type="molecule type" value="Genomic_DNA"/>
</dbReference>
<evidence type="ECO:0000259" key="15">
    <source>
        <dbReference type="Pfam" id="PF06415"/>
    </source>
</evidence>
<feature type="binding site" evidence="9 12">
    <location>
        <position position="185"/>
    </location>
    <ligand>
        <name>substrate</name>
    </ligand>
</feature>
<evidence type="ECO:0000256" key="9">
    <source>
        <dbReference type="HAMAP-Rule" id="MF_01038"/>
    </source>
</evidence>
<keyword evidence="7 9" id="KW-0464">Manganese</keyword>
<gene>
    <name evidence="9" type="primary">gpmI</name>
    <name evidence="16" type="ORF">ENT43_04100</name>
</gene>
<evidence type="ECO:0000256" key="12">
    <source>
        <dbReference type="PIRSR" id="PIRSR001492-2"/>
    </source>
</evidence>
<comment type="caution">
    <text evidence="16">The sequence shown here is derived from an EMBL/GenBank/DDBJ whole genome shotgun (WGS) entry which is preliminary data.</text>
</comment>
<dbReference type="GO" id="GO:0030145">
    <property type="term" value="F:manganese ion binding"/>
    <property type="evidence" value="ECO:0007669"/>
    <property type="project" value="UniProtKB-UniRule"/>
</dbReference>
<dbReference type="Pfam" id="PF06415">
    <property type="entry name" value="iPGM_N"/>
    <property type="match status" value="1"/>
</dbReference>
<comment type="subunit">
    <text evidence="9">Monomer.</text>
</comment>
<keyword evidence="5 9" id="KW-0479">Metal-binding</keyword>
<dbReference type="SUPFAM" id="SSF53649">
    <property type="entry name" value="Alkaline phosphatase-like"/>
    <property type="match status" value="1"/>
</dbReference>
<organism evidence="16">
    <name type="scientific">candidate division CPR3 bacterium</name>
    <dbReference type="NCBI Taxonomy" id="2268181"/>
    <lineage>
        <taxon>Bacteria</taxon>
        <taxon>Bacteria division CPR3</taxon>
    </lineage>
</organism>
<evidence type="ECO:0000256" key="11">
    <source>
        <dbReference type="PIRSR" id="PIRSR001492-1"/>
    </source>
</evidence>
<dbReference type="UniPathway" id="UPA00109">
    <property type="reaction ID" value="UER00186"/>
</dbReference>
<feature type="binding site" evidence="9 12">
    <location>
        <position position="191"/>
    </location>
    <ligand>
        <name>substrate</name>
    </ligand>
</feature>
<evidence type="ECO:0000256" key="4">
    <source>
        <dbReference type="ARBA" id="ARBA00008819"/>
    </source>
</evidence>
<dbReference type="InterPro" id="IPR017850">
    <property type="entry name" value="Alkaline_phosphatase_core_sf"/>
</dbReference>
<dbReference type="GO" id="GO:0005829">
    <property type="term" value="C:cytosol"/>
    <property type="evidence" value="ECO:0007669"/>
    <property type="project" value="TreeGrafter"/>
</dbReference>
<evidence type="ECO:0000256" key="7">
    <source>
        <dbReference type="ARBA" id="ARBA00023211"/>
    </source>
</evidence>
<dbReference type="Gene3D" id="3.40.720.10">
    <property type="entry name" value="Alkaline Phosphatase, subunit A"/>
    <property type="match status" value="1"/>
</dbReference>
<feature type="domain" description="Metalloenzyme" evidence="14">
    <location>
        <begin position="3"/>
        <end position="510"/>
    </location>
</feature>
<evidence type="ECO:0000259" key="14">
    <source>
        <dbReference type="Pfam" id="PF01676"/>
    </source>
</evidence>
<evidence type="ECO:0000256" key="1">
    <source>
        <dbReference type="ARBA" id="ARBA00000370"/>
    </source>
</evidence>
<evidence type="ECO:0000256" key="3">
    <source>
        <dbReference type="ARBA" id="ARBA00004798"/>
    </source>
</evidence>
<feature type="binding site" evidence="9 13">
    <location>
        <position position="442"/>
    </location>
    <ligand>
        <name>Mn(2+)</name>
        <dbReference type="ChEBI" id="CHEBI:29035"/>
        <label>2</label>
    </ligand>
</feature>
<feature type="binding site" evidence="9 13">
    <location>
        <position position="401"/>
    </location>
    <ligand>
        <name>Mn(2+)</name>
        <dbReference type="ChEBI" id="CHEBI:29035"/>
        <label>1</label>
    </ligand>
</feature>
<accession>A0A7C4R3R5</accession>
<dbReference type="GO" id="GO:0004619">
    <property type="term" value="F:phosphoglycerate mutase activity"/>
    <property type="evidence" value="ECO:0007669"/>
    <property type="project" value="UniProtKB-UniRule"/>
</dbReference>
<dbReference type="SUPFAM" id="SSF64158">
    <property type="entry name" value="2,3-Bisphosphoglycerate-independent phosphoglycerate mutase, substrate-binding domain"/>
    <property type="match status" value="1"/>
</dbReference>
<reference evidence="16" key="1">
    <citation type="journal article" date="2020" name="mSystems">
        <title>Genome- and Community-Level Interaction Insights into Carbon Utilization and Element Cycling Functions of Hydrothermarchaeota in Hydrothermal Sediment.</title>
        <authorList>
            <person name="Zhou Z."/>
            <person name="Liu Y."/>
            <person name="Xu W."/>
            <person name="Pan J."/>
            <person name="Luo Z.H."/>
            <person name="Li M."/>
        </authorList>
    </citation>
    <scope>NUCLEOTIDE SEQUENCE [LARGE SCALE GENOMIC DNA]</scope>
    <source>
        <strain evidence="16">SpSt-579</strain>
    </source>
</reference>
<feature type="active site" description="Phosphoserine intermediate" evidence="9 11">
    <location>
        <position position="61"/>
    </location>
</feature>
<evidence type="ECO:0000256" key="2">
    <source>
        <dbReference type="ARBA" id="ARBA00002315"/>
    </source>
</evidence>
<feature type="binding site" evidence="9 12">
    <location>
        <begin position="261"/>
        <end position="264"/>
    </location>
    <ligand>
        <name>substrate</name>
    </ligand>
</feature>
<dbReference type="InterPro" id="IPR005995">
    <property type="entry name" value="Pgm_bpd_ind"/>
</dbReference>